<feature type="compositionally biased region" description="Polar residues" evidence="16">
    <location>
        <begin position="658"/>
        <end position="673"/>
    </location>
</feature>
<evidence type="ECO:0000256" key="16">
    <source>
        <dbReference type="SAM" id="MobiDB-lite"/>
    </source>
</evidence>
<dbReference type="PANTHER" id="PTHR30001">
    <property type="entry name" value="RIBONUCLEASE"/>
    <property type="match status" value="1"/>
</dbReference>
<dbReference type="InterPro" id="IPR019307">
    <property type="entry name" value="RNA-bd_AU-1/RNase_E/G"/>
</dbReference>
<feature type="region of interest" description="Required for zinc-mediated homotetramerization and catalytic activity" evidence="15">
    <location>
        <begin position="404"/>
        <end position="407"/>
    </location>
</feature>
<dbReference type="Pfam" id="PF10150">
    <property type="entry name" value="RNase_E_G"/>
    <property type="match status" value="1"/>
</dbReference>
<keyword evidence="15" id="KW-0862">Zinc</keyword>
<feature type="compositionally biased region" description="Basic and acidic residues" evidence="16">
    <location>
        <begin position="647"/>
        <end position="657"/>
    </location>
</feature>
<dbReference type="NCBIfam" id="TIGR00757">
    <property type="entry name" value="RNaseEG"/>
    <property type="match status" value="1"/>
</dbReference>
<keyword evidence="10 15" id="KW-0255">Endonuclease</keyword>
<dbReference type="RefSeq" id="WP_371843233.1">
    <property type="nucleotide sequence ID" value="NZ_JBGMEL010000006.1"/>
</dbReference>
<dbReference type="Pfam" id="PF20833">
    <property type="entry name" value="RNase_E_G_Thio"/>
    <property type="match status" value="1"/>
</dbReference>
<evidence type="ECO:0000256" key="1">
    <source>
        <dbReference type="ARBA" id="ARBA00005663"/>
    </source>
</evidence>
<evidence type="ECO:0000256" key="10">
    <source>
        <dbReference type="ARBA" id="ARBA00022759"/>
    </source>
</evidence>
<dbReference type="Gene3D" id="3.40.1260.20">
    <property type="entry name" value="Ribonuclease E, catalytic domain"/>
    <property type="match status" value="1"/>
</dbReference>
<feature type="compositionally biased region" description="Low complexity" evidence="16">
    <location>
        <begin position="816"/>
        <end position="829"/>
    </location>
</feature>
<evidence type="ECO:0000256" key="9">
    <source>
        <dbReference type="ARBA" id="ARBA00022730"/>
    </source>
</evidence>
<evidence type="ECO:0000313" key="19">
    <source>
        <dbReference type="Proteomes" id="UP001569414"/>
    </source>
</evidence>
<protein>
    <recommendedName>
        <fullName evidence="15">Ribonuclease E</fullName>
        <shortName evidence="15">RNase E</shortName>
        <ecNumber evidence="15">3.1.26.12</ecNumber>
    </recommendedName>
</protein>
<dbReference type="InterPro" id="IPR048583">
    <property type="entry name" value="RNase_E_G_thioredoxin-like"/>
</dbReference>
<proteinExistence type="inferred from homology"/>
<comment type="cofactor">
    <cofactor evidence="15">
        <name>Zn(2+)</name>
        <dbReference type="ChEBI" id="CHEBI:29105"/>
    </cofactor>
    <text evidence="15">Binds 2 Zn(2+) ions per homotetramer.</text>
</comment>
<dbReference type="PROSITE" id="PS50126">
    <property type="entry name" value="S1"/>
    <property type="match status" value="1"/>
</dbReference>
<keyword evidence="4 15" id="KW-0997">Cell inner membrane</keyword>
<feature type="compositionally biased region" description="Basic and acidic residues" evidence="16">
    <location>
        <begin position="595"/>
        <end position="639"/>
    </location>
</feature>
<comment type="similarity">
    <text evidence="15">Belongs to the RNase E/G family. RNase E subfamily.</text>
</comment>
<keyword evidence="14 15" id="KW-0472">Membrane</keyword>
<sequence length="976" mass="109106">MKRMLINATQPEELRVALVDGQWLYDLDIENRTRQQKKANIYKGKITRVEPSLEAAFVDYGEERHGFLPLKEISREYFLKQPKDIEGRIKIKDVVKEGMEVIVQVDKEERGNKGAALTTFISLAGRYLVLMPNNPRAGGISRRIEGDERSELRDALASVDVPSGMGIIVRTAGVGRSGEELQWDLNYLLQLWNAIKDEADTSKAPHFLFQESNVIIRAIRDYMRDDIGEVIVDDADSFGLAKGFADQVMPHYSHKVKFYEDSIPLFNRYQIESQIETAFEREVKLPSGGSIVIDVTEALISIDINSSRATKGGDIEETARNINLEAADEIARQLRLRDMGGLVVIDFIDMQSKSNQREVEKRMEKALSMDRARVQVGRISRFGLLEMSRQRLRPSLGETTFRVCPRCSGQGTIRGTKSLALSILRLVEEEAKKERSAEIRAITPVNVATYLLNEKRKAISQIESRNKTRVVVVPNADIETPHFEVQRLRDDDTATLETSYKISGSAEETVTKKEEQPQRAPAQAAVKPITHTIPAPTPEKKPEPGLFSRLISAIAELFSNKEEEPQKHQKSQNRGKDYQRNRNRNRNQRSGNRSNRGERQTRRKDDRREDAKGEDQREARQTSKQFDDREGGAERGEGQRRRRRRRSGDNRRKDENRSNITESSATESSVQVDESTDQQRPARRPSNVRGRPQARRRGRRPENTAATAVAQSQEELDREVNEAIDEAESEARKSRDTATNVASETPASETPKRKTERKERRPSKPAQAGQAKPSVEAPARTPIAEEATTRQEEAKSVANTEERAKPAATAVEAPKVTATSATQVAPAAAQEERSTTHQTANKAAEETPSAVESPEDAEETALQEASEAAKAKEELSNALAREEVMTAEAKASEEITSPATRGRAGNDPRNNPKPLLELAIVTEHREVGIQQPLDTAQPAAIEHNPRPLTRPANDPRLARSVAQADADSNRNSAEAG</sequence>
<keyword evidence="15" id="KW-0820">tRNA-binding</keyword>
<feature type="compositionally biased region" description="Polar residues" evidence="16">
    <location>
        <begin position="704"/>
        <end position="713"/>
    </location>
</feature>
<evidence type="ECO:0000256" key="13">
    <source>
        <dbReference type="ARBA" id="ARBA00022884"/>
    </source>
</evidence>
<keyword evidence="12 15" id="KW-0460">Magnesium</keyword>
<dbReference type="HAMAP" id="MF_00970">
    <property type="entry name" value="RNase_E"/>
    <property type="match status" value="1"/>
</dbReference>
<keyword evidence="6 15" id="KW-0819">tRNA processing</keyword>
<feature type="binding site" evidence="15">
    <location>
        <position position="407"/>
    </location>
    <ligand>
        <name>Zn(2+)</name>
        <dbReference type="ChEBI" id="CHEBI:29105"/>
        <note>ligand shared between dimeric partners</note>
    </ligand>
</feature>
<gene>
    <name evidence="15 18" type="primary">rne</name>
    <name evidence="18" type="ORF">ACCI51_08115</name>
</gene>
<feature type="region of interest" description="Disordered" evidence="16">
    <location>
        <begin position="927"/>
        <end position="976"/>
    </location>
</feature>
<keyword evidence="5 15" id="KW-0698">rRNA processing</keyword>
<dbReference type="PANTHER" id="PTHR30001:SF1">
    <property type="entry name" value="RIBONUCLEASE E_G-LIKE PROTEIN, CHLOROPLASTIC"/>
    <property type="match status" value="1"/>
</dbReference>
<organism evidence="18 19">
    <name type="scientific">Microbulbifer echini</name>
    <dbReference type="NCBI Taxonomy" id="1529067"/>
    <lineage>
        <taxon>Bacteria</taxon>
        <taxon>Pseudomonadati</taxon>
        <taxon>Pseudomonadota</taxon>
        <taxon>Gammaproteobacteria</taxon>
        <taxon>Cellvibrionales</taxon>
        <taxon>Microbulbiferaceae</taxon>
        <taxon>Microbulbifer</taxon>
    </lineage>
</organism>
<feature type="binding site" evidence="15">
    <location>
        <position position="346"/>
    </location>
    <ligand>
        <name>Mg(2+)</name>
        <dbReference type="ChEBI" id="CHEBI:18420"/>
        <note>catalytic</note>
    </ligand>
</feature>
<keyword evidence="3 15" id="KW-0963">Cytoplasm</keyword>
<feature type="domain" description="S1 motif" evidence="17">
    <location>
        <begin position="39"/>
        <end position="120"/>
    </location>
</feature>
<dbReference type="Pfam" id="PF00575">
    <property type="entry name" value="S1"/>
    <property type="match status" value="1"/>
</dbReference>
<feature type="binding site" evidence="15">
    <location>
        <position position="404"/>
    </location>
    <ligand>
        <name>Zn(2+)</name>
        <dbReference type="ChEBI" id="CHEBI:29105"/>
        <note>ligand shared between dimeric partners</note>
    </ligand>
</feature>
<keyword evidence="7 15" id="KW-0540">Nuclease</keyword>
<evidence type="ECO:0000313" key="18">
    <source>
        <dbReference type="EMBL" id="MFA0790511.1"/>
    </source>
</evidence>
<dbReference type="EC" id="3.1.26.12" evidence="15"/>
<dbReference type="InterPro" id="IPR004659">
    <property type="entry name" value="RNase_E/G"/>
</dbReference>
<comment type="function">
    <text evidence="15">Endoribonuclease that plays a central role in RNA processing and decay. Required for the maturation of 5S and 16S rRNAs and the majority of tRNAs. Also involved in the degradation of most mRNAs.</text>
</comment>
<dbReference type="InterPro" id="IPR003029">
    <property type="entry name" value="S1_domain"/>
</dbReference>
<reference evidence="18 19" key="1">
    <citation type="submission" date="2024-08" db="EMBL/GenBank/DDBJ databases">
        <authorList>
            <person name="Ishaq N."/>
        </authorList>
    </citation>
    <scope>NUCLEOTIDE SEQUENCE [LARGE SCALE GENOMIC DNA]</scope>
    <source>
        <strain evidence="18 19">JCM 30400</strain>
    </source>
</reference>
<keyword evidence="9 15" id="KW-0699">rRNA-binding</keyword>
<evidence type="ECO:0000256" key="14">
    <source>
        <dbReference type="ARBA" id="ARBA00023136"/>
    </source>
</evidence>
<evidence type="ECO:0000256" key="15">
    <source>
        <dbReference type="HAMAP-Rule" id="MF_00970"/>
    </source>
</evidence>
<feature type="compositionally biased region" description="Basic and acidic residues" evidence="16">
    <location>
        <begin position="750"/>
        <end position="759"/>
    </location>
</feature>
<keyword evidence="19" id="KW-1185">Reference proteome</keyword>
<feature type="binding site" evidence="15">
    <location>
        <position position="303"/>
    </location>
    <ligand>
        <name>Mg(2+)</name>
        <dbReference type="ChEBI" id="CHEBI:18420"/>
        <note>catalytic</note>
    </ligand>
</feature>
<dbReference type="Gene3D" id="2.40.50.140">
    <property type="entry name" value="Nucleic acid-binding proteins"/>
    <property type="match status" value="1"/>
</dbReference>
<dbReference type="SUPFAM" id="SSF50249">
    <property type="entry name" value="Nucleic acid-binding proteins"/>
    <property type="match status" value="1"/>
</dbReference>
<keyword evidence="2 15" id="KW-1003">Cell membrane</keyword>
<dbReference type="EMBL" id="JBGMEL010000006">
    <property type="protein sequence ID" value="MFA0790511.1"/>
    <property type="molecule type" value="Genomic_DNA"/>
</dbReference>
<evidence type="ECO:0000256" key="2">
    <source>
        <dbReference type="ARBA" id="ARBA00022475"/>
    </source>
</evidence>
<comment type="subcellular location">
    <subcellularLocation>
        <location evidence="15">Cytoplasm</location>
    </subcellularLocation>
    <subcellularLocation>
        <location evidence="15">Cell inner membrane</location>
        <topology evidence="15">Peripheral membrane protein</topology>
        <orientation evidence="15">Cytoplasmic side</orientation>
    </subcellularLocation>
</comment>
<keyword evidence="11 15" id="KW-0378">Hydrolase</keyword>
<dbReference type="SMART" id="SM00316">
    <property type="entry name" value="S1"/>
    <property type="match status" value="1"/>
</dbReference>
<comment type="caution">
    <text evidence="18">The sequence shown here is derived from an EMBL/GenBank/DDBJ whole genome shotgun (WGS) entry which is preliminary data.</text>
</comment>
<feature type="compositionally biased region" description="Polar residues" evidence="16">
    <location>
        <begin position="737"/>
        <end position="747"/>
    </location>
</feature>
<dbReference type="NCBIfam" id="NF008074">
    <property type="entry name" value="PRK10811.1"/>
    <property type="match status" value="1"/>
</dbReference>
<evidence type="ECO:0000256" key="12">
    <source>
        <dbReference type="ARBA" id="ARBA00022842"/>
    </source>
</evidence>
<keyword evidence="8 15" id="KW-0479">Metal-binding</keyword>
<comment type="similarity">
    <text evidence="1">Belongs to the RNase E/G family. RNase G subfamily.</text>
</comment>
<feature type="region of interest" description="Disordered" evidence="16">
    <location>
        <begin position="559"/>
        <end position="914"/>
    </location>
</feature>
<keyword evidence="13 15" id="KW-0694">RNA-binding</keyword>
<feature type="compositionally biased region" description="Acidic residues" evidence="16">
    <location>
        <begin position="714"/>
        <end position="728"/>
    </location>
</feature>
<dbReference type="InterPro" id="IPR028878">
    <property type="entry name" value="RNase_E"/>
</dbReference>
<evidence type="ECO:0000256" key="7">
    <source>
        <dbReference type="ARBA" id="ARBA00022722"/>
    </source>
</evidence>
<evidence type="ECO:0000256" key="11">
    <source>
        <dbReference type="ARBA" id="ARBA00022801"/>
    </source>
</evidence>
<accession>A0ABV4NNP7</accession>
<dbReference type="InterPro" id="IPR012340">
    <property type="entry name" value="NA-bd_OB-fold"/>
</dbReference>
<comment type="subunit">
    <text evidence="15">Component of the RNA degradosome, which is a multiprotein complex involved in RNA processing and mRNA degradation. Within the RNA degradosome, RNase E assembles into a homotetramer formed by a dimer of dimers.</text>
</comment>
<evidence type="ECO:0000256" key="4">
    <source>
        <dbReference type="ARBA" id="ARBA00022519"/>
    </source>
</evidence>
<evidence type="ECO:0000256" key="8">
    <source>
        <dbReference type="ARBA" id="ARBA00022723"/>
    </source>
</evidence>
<dbReference type="CDD" id="cd04453">
    <property type="entry name" value="S1_RNase_E"/>
    <property type="match status" value="1"/>
</dbReference>
<comment type="cofactor">
    <cofactor evidence="15">
        <name>Mg(2+)</name>
        <dbReference type="ChEBI" id="CHEBI:18420"/>
    </cofactor>
    <text evidence="15">Binds 1 Mg(2+) ion per subunit.</text>
</comment>
<name>A0ABV4NNP7_9GAMM</name>
<evidence type="ECO:0000259" key="17">
    <source>
        <dbReference type="PROSITE" id="PS50126"/>
    </source>
</evidence>
<feature type="compositionally biased region" description="Basic and acidic residues" evidence="16">
    <location>
        <begin position="787"/>
        <end position="805"/>
    </location>
</feature>
<feature type="region of interest" description="Disordered" evidence="16">
    <location>
        <begin position="501"/>
        <end position="544"/>
    </location>
</feature>
<dbReference type="GO" id="GO:0008995">
    <property type="term" value="F:ribonuclease E activity"/>
    <property type="evidence" value="ECO:0007669"/>
    <property type="project" value="UniProtKB-EC"/>
</dbReference>
<evidence type="ECO:0000256" key="6">
    <source>
        <dbReference type="ARBA" id="ARBA00022694"/>
    </source>
</evidence>
<evidence type="ECO:0000256" key="3">
    <source>
        <dbReference type="ARBA" id="ARBA00022490"/>
    </source>
</evidence>
<evidence type="ECO:0000256" key="5">
    <source>
        <dbReference type="ARBA" id="ARBA00022552"/>
    </source>
</evidence>
<comment type="catalytic activity">
    <reaction evidence="15">
        <text>Endonucleolytic cleavage of single-stranded RNA in A- and U-rich regions.</text>
        <dbReference type="EC" id="3.1.26.12"/>
    </reaction>
</comment>
<feature type="compositionally biased region" description="Basic and acidic residues" evidence="16">
    <location>
        <begin position="867"/>
        <end position="884"/>
    </location>
</feature>
<dbReference type="Proteomes" id="UP001569414">
    <property type="component" value="Unassembled WGS sequence"/>
</dbReference>